<comment type="similarity">
    <text evidence="2 14">Belongs to the ING family.</text>
</comment>
<dbReference type="GO" id="GO:0005634">
    <property type="term" value="C:nucleus"/>
    <property type="evidence" value="ECO:0007669"/>
    <property type="project" value="UniProtKB-SubCell"/>
</dbReference>
<dbReference type="SMART" id="SM01408">
    <property type="entry name" value="ING"/>
    <property type="match status" value="1"/>
</dbReference>
<feature type="compositionally biased region" description="Polar residues" evidence="15">
    <location>
        <begin position="154"/>
        <end position="194"/>
    </location>
</feature>
<reference evidence="17" key="2">
    <citation type="submission" date="2014-03" db="EMBL/GenBank/DDBJ databases">
        <title>The whipworm genome and dual-species transcriptomics of an intimate host-pathogen interaction.</title>
        <authorList>
            <person name="Foth B.J."/>
            <person name="Tsai I.J."/>
            <person name="Reid A.J."/>
            <person name="Bancroft A.J."/>
            <person name="Nichol S."/>
            <person name="Tracey A."/>
            <person name="Holroyd N."/>
            <person name="Cotton J.A."/>
            <person name="Stanley E.J."/>
            <person name="Zarowiecki M."/>
            <person name="Liu J.Z."/>
            <person name="Huckvale T."/>
            <person name="Cooper P.J."/>
            <person name="Grencis R.K."/>
            <person name="Berriman M."/>
        </authorList>
    </citation>
    <scope>NUCLEOTIDE SEQUENCE [LARGE SCALE GENOMIC DNA]</scope>
</reference>
<dbReference type="PROSITE" id="PS50016">
    <property type="entry name" value="ZF_PHD_2"/>
    <property type="match status" value="1"/>
</dbReference>
<feature type="region of interest" description="Disordered" evidence="15">
    <location>
        <begin position="139"/>
        <end position="194"/>
    </location>
</feature>
<dbReference type="PANTHER" id="PTHR10333:SF103">
    <property type="entry name" value="INHIBITOR OF GROWTH PROTEIN 3"/>
    <property type="match status" value="1"/>
</dbReference>
<keyword evidence="8" id="KW-0805">Transcription regulation</keyword>
<keyword evidence="9" id="KW-0804">Transcription</keyword>
<dbReference type="PROSITE" id="PS01359">
    <property type="entry name" value="ZF_PHD_1"/>
    <property type="match status" value="1"/>
</dbReference>
<keyword evidence="18" id="KW-1185">Reference proteome</keyword>
<evidence type="ECO:0000256" key="13">
    <source>
        <dbReference type="PROSITE-ProRule" id="PRU00146"/>
    </source>
</evidence>
<feature type="binding site" evidence="12">
    <location>
        <position position="272"/>
    </location>
    <ligand>
        <name>Zn(2+)</name>
        <dbReference type="ChEBI" id="CHEBI:29105"/>
        <label>2</label>
    </ligand>
</feature>
<comment type="domain">
    <text evidence="14">The PHD-type zinc finger mediates the binding to H3K4me3.</text>
</comment>
<dbReference type="CDD" id="cd15585">
    <property type="entry name" value="PHD_ING3"/>
    <property type="match status" value="1"/>
</dbReference>
<dbReference type="Gene3D" id="6.10.140.1740">
    <property type="match status" value="1"/>
</dbReference>
<dbReference type="GO" id="GO:0006325">
    <property type="term" value="P:chromatin organization"/>
    <property type="evidence" value="ECO:0007669"/>
    <property type="project" value="UniProtKB-KW"/>
</dbReference>
<evidence type="ECO:0000256" key="7">
    <source>
        <dbReference type="ARBA" id="ARBA00022853"/>
    </source>
</evidence>
<feature type="binding site" evidence="12">
    <location>
        <position position="247"/>
    </location>
    <ligand>
        <name>Zn(2+)</name>
        <dbReference type="ChEBI" id="CHEBI:29105"/>
        <label>2</label>
    </ligand>
</feature>
<evidence type="ECO:0000313" key="17">
    <source>
        <dbReference type="EMBL" id="CDW52338.1"/>
    </source>
</evidence>
<dbReference type="InterPro" id="IPR019787">
    <property type="entry name" value="Znf_PHD-finger"/>
</dbReference>
<reference evidence="17" key="1">
    <citation type="submission" date="2014-01" db="EMBL/GenBank/DDBJ databases">
        <authorList>
            <person name="Aslett M."/>
        </authorList>
    </citation>
    <scope>NUCLEOTIDE SEQUENCE</scope>
</reference>
<dbReference type="SUPFAM" id="SSF57903">
    <property type="entry name" value="FYVE/PHD zinc finger"/>
    <property type="match status" value="1"/>
</dbReference>
<dbReference type="InterPro" id="IPR001965">
    <property type="entry name" value="Znf_PHD"/>
</dbReference>
<comment type="function">
    <text evidence="14">Component of an histone acetyltransferase complex.</text>
</comment>
<feature type="binding site" evidence="12">
    <location>
        <position position="253"/>
    </location>
    <ligand>
        <name>Zn(2+)</name>
        <dbReference type="ChEBI" id="CHEBI:29105"/>
        <label>1</label>
    </ligand>
</feature>
<evidence type="ECO:0000256" key="6">
    <source>
        <dbReference type="ARBA" id="ARBA00022833"/>
    </source>
</evidence>
<proteinExistence type="inferred from homology"/>
<organism evidence="17 18">
    <name type="scientific">Trichuris trichiura</name>
    <name type="common">Whipworm</name>
    <name type="synonym">Trichocephalus trichiurus</name>
    <dbReference type="NCBI Taxonomy" id="36087"/>
    <lineage>
        <taxon>Eukaryota</taxon>
        <taxon>Metazoa</taxon>
        <taxon>Ecdysozoa</taxon>
        <taxon>Nematoda</taxon>
        <taxon>Enoplea</taxon>
        <taxon>Dorylaimia</taxon>
        <taxon>Trichinellida</taxon>
        <taxon>Trichuridae</taxon>
        <taxon>Trichuris</taxon>
    </lineage>
</organism>
<dbReference type="EMBL" id="HG805819">
    <property type="protein sequence ID" value="CDW52338.1"/>
    <property type="molecule type" value="Genomic_DNA"/>
</dbReference>
<evidence type="ECO:0000256" key="5">
    <source>
        <dbReference type="ARBA" id="ARBA00022771"/>
    </source>
</evidence>
<comment type="subcellular location">
    <subcellularLocation>
        <location evidence="1 14">Nucleus</location>
    </subcellularLocation>
</comment>
<feature type="site" description="Histone H3K4me3 binding" evidence="11">
    <location>
        <position position="251"/>
    </location>
</feature>
<comment type="subunit">
    <text evidence="14">Component of an histone acetyltransferase complex. Interacts with H3K4me3 and to a lesser extent with H3K4me2.</text>
</comment>
<protein>
    <recommendedName>
        <fullName evidence="14">Inhibitor of growth protein</fullName>
    </recommendedName>
</protein>
<dbReference type="GO" id="GO:0008270">
    <property type="term" value="F:zinc ion binding"/>
    <property type="evidence" value="ECO:0007669"/>
    <property type="project" value="UniProtKB-KW"/>
</dbReference>
<feature type="binding site" evidence="12">
    <location>
        <position position="256"/>
    </location>
    <ligand>
        <name>Zn(2+)</name>
        <dbReference type="ChEBI" id="CHEBI:29105"/>
        <label>1</label>
    </ligand>
</feature>
<evidence type="ECO:0000256" key="15">
    <source>
        <dbReference type="SAM" id="MobiDB-lite"/>
    </source>
</evidence>
<evidence type="ECO:0000256" key="2">
    <source>
        <dbReference type="ARBA" id="ARBA00010210"/>
    </source>
</evidence>
<feature type="binding site" evidence="12">
    <location>
        <position position="269"/>
    </location>
    <ligand>
        <name>Zn(2+)</name>
        <dbReference type="ChEBI" id="CHEBI:29105"/>
        <label>2</label>
    </ligand>
</feature>
<dbReference type="PANTHER" id="PTHR10333">
    <property type="entry name" value="INHIBITOR OF GROWTH PROTEIN"/>
    <property type="match status" value="1"/>
</dbReference>
<dbReference type="InterPro" id="IPR011011">
    <property type="entry name" value="Znf_FYVE_PHD"/>
</dbReference>
<dbReference type="SMART" id="SM00249">
    <property type="entry name" value="PHD"/>
    <property type="match status" value="1"/>
</dbReference>
<evidence type="ECO:0000256" key="9">
    <source>
        <dbReference type="ARBA" id="ARBA00023163"/>
    </source>
</evidence>
<keyword evidence="10 14" id="KW-0539">Nucleus</keyword>
<dbReference type="InterPro" id="IPR028651">
    <property type="entry name" value="ING_fam"/>
</dbReference>
<evidence type="ECO:0000256" key="3">
    <source>
        <dbReference type="ARBA" id="ARBA00022604"/>
    </source>
</evidence>
<dbReference type="Proteomes" id="UP000030665">
    <property type="component" value="Unassembled WGS sequence"/>
</dbReference>
<evidence type="ECO:0000313" key="18">
    <source>
        <dbReference type="Proteomes" id="UP000030665"/>
    </source>
</evidence>
<evidence type="ECO:0000259" key="16">
    <source>
        <dbReference type="PROSITE" id="PS50016"/>
    </source>
</evidence>
<feature type="site" description="Histone H3K4me3 binding" evidence="11">
    <location>
        <position position="239"/>
    </location>
</feature>
<dbReference type="InterPro" id="IPR042020">
    <property type="entry name" value="ING3_PHD"/>
</dbReference>
<sequence length="276" mass="30923">MPISDTFFDSLQQLPKELTRNLFLIRELHVRMKRMRTTISRHKKELKSALSAGPVSKDYLRSKHDAISTLHKNIVELCDERVSIYIFKCTHLSAKLFEKIQLSNRCYELVDSKIRILDADLARSEHDLKQGIQAAEASVQKQIGSDGADETAAQPGTSQAITNSPKRKGAQQSGQSTIKKQRTHSPTTSQHDQSIKLSELSGVALIRHLTGDSSGSDDMPIDPHEPVYCTCREVSYGMMICCDCPDCPIEWYHFPCVGLEKAPKGAWFCQQCAAKM</sequence>
<dbReference type="AlphaFoldDB" id="A0A077YY08"/>
<feature type="site" description="Histone H3K4me3 binding" evidence="11">
    <location>
        <position position="243"/>
    </location>
</feature>
<feature type="binding site" evidence="12">
    <location>
        <position position="231"/>
    </location>
    <ligand>
        <name>Zn(2+)</name>
        <dbReference type="ChEBI" id="CHEBI:29105"/>
        <label>1</label>
    </ligand>
</feature>
<dbReference type="OrthoDB" id="5411773at2759"/>
<keyword evidence="3" id="KW-0341">Growth regulation</keyword>
<dbReference type="InterPro" id="IPR024610">
    <property type="entry name" value="ING_N_histone-binding"/>
</dbReference>
<gene>
    <name evidence="17" type="ORF">TTRE_0000059701</name>
</gene>
<feature type="binding site" evidence="12">
    <location>
        <position position="229"/>
    </location>
    <ligand>
        <name>Zn(2+)</name>
        <dbReference type="ChEBI" id="CHEBI:29105"/>
        <label>1</label>
    </ligand>
</feature>
<evidence type="ECO:0000256" key="11">
    <source>
        <dbReference type="PIRSR" id="PIRSR628651-50"/>
    </source>
</evidence>
<evidence type="ECO:0000256" key="8">
    <source>
        <dbReference type="ARBA" id="ARBA00023015"/>
    </source>
</evidence>
<dbReference type="CDD" id="cd16101">
    <property type="entry name" value="ING"/>
    <property type="match status" value="1"/>
</dbReference>
<keyword evidence="5 13" id="KW-0863">Zinc-finger</keyword>
<feature type="binding site" evidence="12">
    <location>
        <position position="242"/>
    </location>
    <ligand>
        <name>Zn(2+)</name>
        <dbReference type="ChEBI" id="CHEBI:29105"/>
        <label>2</label>
    </ligand>
</feature>
<keyword evidence="7 14" id="KW-0156">Chromatin regulator</keyword>
<evidence type="ECO:0000256" key="12">
    <source>
        <dbReference type="PIRSR" id="PIRSR628651-51"/>
    </source>
</evidence>
<keyword evidence="4 12" id="KW-0479">Metal-binding</keyword>
<dbReference type="InterPro" id="IPR013083">
    <property type="entry name" value="Znf_RING/FYVE/PHD"/>
</dbReference>
<dbReference type="InterPro" id="IPR019786">
    <property type="entry name" value="Zinc_finger_PHD-type_CS"/>
</dbReference>
<name>A0A077YY08_TRITR</name>
<feature type="site" description="Histone H3K4me3 binding" evidence="11">
    <location>
        <position position="228"/>
    </location>
</feature>
<evidence type="ECO:0000256" key="10">
    <source>
        <dbReference type="ARBA" id="ARBA00023242"/>
    </source>
</evidence>
<dbReference type="STRING" id="36087.A0A077YY08"/>
<evidence type="ECO:0000256" key="4">
    <source>
        <dbReference type="ARBA" id="ARBA00022723"/>
    </source>
</evidence>
<evidence type="ECO:0000256" key="14">
    <source>
        <dbReference type="RuleBase" id="RU361213"/>
    </source>
</evidence>
<evidence type="ECO:0000256" key="1">
    <source>
        <dbReference type="ARBA" id="ARBA00004123"/>
    </source>
</evidence>
<feature type="domain" description="PHD-type" evidence="16">
    <location>
        <begin position="226"/>
        <end position="275"/>
    </location>
</feature>
<dbReference type="Pfam" id="PF12998">
    <property type="entry name" value="ING"/>
    <property type="match status" value="1"/>
</dbReference>
<dbReference type="Gene3D" id="3.30.40.10">
    <property type="entry name" value="Zinc/RING finger domain, C3HC4 (zinc finger)"/>
    <property type="match status" value="1"/>
</dbReference>
<accession>A0A077YY08</accession>
<keyword evidence="6 12" id="KW-0862">Zinc</keyword>